<organism evidence="12 13">
    <name type="scientific">Pseudoxanthobacter soli DSM 19599</name>
    <dbReference type="NCBI Taxonomy" id="1123029"/>
    <lineage>
        <taxon>Bacteria</taxon>
        <taxon>Pseudomonadati</taxon>
        <taxon>Pseudomonadota</taxon>
        <taxon>Alphaproteobacteria</taxon>
        <taxon>Hyphomicrobiales</taxon>
        <taxon>Segnochrobactraceae</taxon>
        <taxon>Pseudoxanthobacter</taxon>
    </lineage>
</organism>
<dbReference type="GO" id="GO:0022857">
    <property type="term" value="F:transmembrane transporter activity"/>
    <property type="evidence" value="ECO:0007669"/>
    <property type="project" value="InterPro"/>
</dbReference>
<dbReference type="InterPro" id="IPR043429">
    <property type="entry name" value="ArtM/GltK/GlnP/TcyL/YhdX-like"/>
</dbReference>
<feature type="domain" description="ABC transmembrane type-1" evidence="11">
    <location>
        <begin position="25"/>
        <end position="213"/>
    </location>
</feature>
<name>A0A1M7ZPA5_9HYPH</name>
<evidence type="ECO:0000256" key="3">
    <source>
        <dbReference type="ARBA" id="ARBA00022448"/>
    </source>
</evidence>
<feature type="transmembrane region" description="Helical" evidence="9">
    <location>
        <begin position="195"/>
        <end position="219"/>
    </location>
</feature>
<keyword evidence="6" id="KW-0029">Amino-acid transport</keyword>
<evidence type="ECO:0000256" key="9">
    <source>
        <dbReference type="RuleBase" id="RU363032"/>
    </source>
</evidence>
<dbReference type="STRING" id="1123029.SAMN02745172_03419"/>
<dbReference type="PANTHER" id="PTHR30614:SF0">
    <property type="entry name" value="L-CYSTINE TRANSPORT SYSTEM PERMEASE PROTEIN TCYL"/>
    <property type="match status" value="1"/>
</dbReference>
<evidence type="ECO:0000256" key="10">
    <source>
        <dbReference type="SAM" id="MobiDB-lite"/>
    </source>
</evidence>
<dbReference type="SUPFAM" id="SSF161098">
    <property type="entry name" value="MetI-like"/>
    <property type="match status" value="1"/>
</dbReference>
<reference evidence="12 13" key="1">
    <citation type="submission" date="2016-12" db="EMBL/GenBank/DDBJ databases">
        <authorList>
            <person name="Song W.-J."/>
            <person name="Kurnit D.M."/>
        </authorList>
    </citation>
    <scope>NUCLEOTIDE SEQUENCE [LARGE SCALE GENOMIC DNA]</scope>
    <source>
        <strain evidence="12 13">DSM 19599</strain>
    </source>
</reference>
<dbReference type="InterPro" id="IPR000515">
    <property type="entry name" value="MetI-like"/>
</dbReference>
<dbReference type="Pfam" id="PF00528">
    <property type="entry name" value="BPD_transp_1"/>
    <property type="match status" value="1"/>
</dbReference>
<evidence type="ECO:0000256" key="1">
    <source>
        <dbReference type="ARBA" id="ARBA00004429"/>
    </source>
</evidence>
<sequence>MWDQIVQQAPRFFTYYNAVFVLQAMGRTIGLTLLGCISGFVFGFVIAAIRETRAPILMPLRILVTIYVEIFRRIPFLVILFIVMFGVQSITRDISLFVIAVISICMLSTAFLSEIIRSGLESVPRQQREAAEVMNFGFARTLLFVVLPQAWTVILPPGIAFMVMFIKDTSLVSQMGVVELAFTGKMFVGRGFSPFLVYAVILAGYFVISYPLSRFGAYLEKRLASSRSRKSDQRLWAAPGAAQREPVGEQG</sequence>
<feature type="transmembrane region" description="Helical" evidence="9">
    <location>
        <begin position="94"/>
        <end position="116"/>
    </location>
</feature>
<evidence type="ECO:0000256" key="2">
    <source>
        <dbReference type="ARBA" id="ARBA00010072"/>
    </source>
</evidence>
<dbReference type="InterPro" id="IPR035906">
    <property type="entry name" value="MetI-like_sf"/>
</dbReference>
<keyword evidence="3 9" id="KW-0813">Transport</keyword>
<dbReference type="PANTHER" id="PTHR30614">
    <property type="entry name" value="MEMBRANE COMPONENT OF AMINO ACID ABC TRANSPORTER"/>
    <property type="match status" value="1"/>
</dbReference>
<dbReference type="InterPro" id="IPR010065">
    <property type="entry name" value="AA_ABC_transptr_permease_3TM"/>
</dbReference>
<gene>
    <name evidence="12" type="ORF">SAMN02745172_03419</name>
</gene>
<dbReference type="CDD" id="cd06261">
    <property type="entry name" value="TM_PBP2"/>
    <property type="match status" value="1"/>
</dbReference>
<evidence type="ECO:0000313" key="13">
    <source>
        <dbReference type="Proteomes" id="UP000186406"/>
    </source>
</evidence>
<evidence type="ECO:0000256" key="7">
    <source>
        <dbReference type="ARBA" id="ARBA00022989"/>
    </source>
</evidence>
<dbReference type="GO" id="GO:0043190">
    <property type="term" value="C:ATP-binding cassette (ABC) transporter complex"/>
    <property type="evidence" value="ECO:0007669"/>
    <property type="project" value="InterPro"/>
</dbReference>
<dbReference type="Proteomes" id="UP000186406">
    <property type="component" value="Unassembled WGS sequence"/>
</dbReference>
<evidence type="ECO:0000256" key="8">
    <source>
        <dbReference type="ARBA" id="ARBA00023136"/>
    </source>
</evidence>
<dbReference type="AlphaFoldDB" id="A0A1M7ZPA5"/>
<feature type="region of interest" description="Disordered" evidence="10">
    <location>
        <begin position="229"/>
        <end position="251"/>
    </location>
</feature>
<feature type="transmembrane region" description="Helical" evidence="9">
    <location>
        <begin position="137"/>
        <end position="166"/>
    </location>
</feature>
<feature type="transmembrane region" description="Helical" evidence="9">
    <location>
        <begin position="29"/>
        <end position="49"/>
    </location>
</feature>
<protein>
    <submittedName>
        <fullName evidence="12">Amino acid ABC transporter membrane protein 2, PAAT family</fullName>
    </submittedName>
</protein>
<dbReference type="GO" id="GO:0006865">
    <property type="term" value="P:amino acid transport"/>
    <property type="evidence" value="ECO:0007669"/>
    <property type="project" value="UniProtKB-KW"/>
</dbReference>
<dbReference type="OrthoDB" id="9814902at2"/>
<proteinExistence type="inferred from homology"/>
<comment type="similarity">
    <text evidence="2">Belongs to the binding-protein-dependent transport system permease family. HisMQ subfamily.</text>
</comment>
<dbReference type="EMBL" id="FRXO01000007">
    <property type="protein sequence ID" value="SHO66760.1"/>
    <property type="molecule type" value="Genomic_DNA"/>
</dbReference>
<evidence type="ECO:0000259" key="11">
    <source>
        <dbReference type="PROSITE" id="PS50928"/>
    </source>
</evidence>
<comment type="subcellular location">
    <subcellularLocation>
        <location evidence="1">Cell inner membrane</location>
        <topology evidence="1">Multi-pass membrane protein</topology>
    </subcellularLocation>
    <subcellularLocation>
        <location evidence="9">Cell membrane</location>
        <topology evidence="9">Multi-pass membrane protein</topology>
    </subcellularLocation>
</comment>
<keyword evidence="4" id="KW-1003">Cell membrane</keyword>
<evidence type="ECO:0000313" key="12">
    <source>
        <dbReference type="EMBL" id="SHO66760.1"/>
    </source>
</evidence>
<evidence type="ECO:0000256" key="5">
    <source>
        <dbReference type="ARBA" id="ARBA00022692"/>
    </source>
</evidence>
<keyword evidence="8 9" id="KW-0472">Membrane</keyword>
<keyword evidence="13" id="KW-1185">Reference proteome</keyword>
<dbReference type="Gene3D" id="1.10.3720.10">
    <property type="entry name" value="MetI-like"/>
    <property type="match status" value="1"/>
</dbReference>
<keyword evidence="5 9" id="KW-0812">Transmembrane</keyword>
<feature type="transmembrane region" description="Helical" evidence="9">
    <location>
        <begin position="70"/>
        <end position="88"/>
    </location>
</feature>
<dbReference type="NCBIfam" id="TIGR01726">
    <property type="entry name" value="HEQRo_perm_3TM"/>
    <property type="match status" value="1"/>
</dbReference>
<evidence type="ECO:0000256" key="6">
    <source>
        <dbReference type="ARBA" id="ARBA00022970"/>
    </source>
</evidence>
<evidence type="ECO:0000256" key="4">
    <source>
        <dbReference type="ARBA" id="ARBA00022475"/>
    </source>
</evidence>
<keyword evidence="7 9" id="KW-1133">Transmembrane helix</keyword>
<accession>A0A1M7ZPA5</accession>
<dbReference type="RefSeq" id="WP_073630991.1">
    <property type="nucleotide sequence ID" value="NZ_FRXO01000007.1"/>
</dbReference>
<dbReference type="PROSITE" id="PS50928">
    <property type="entry name" value="ABC_TM1"/>
    <property type="match status" value="1"/>
</dbReference>